<dbReference type="Proteomes" id="UP000606991">
    <property type="component" value="Unassembled WGS sequence"/>
</dbReference>
<sequence length="291" mass="31142">MPEPVRYCRRVRDGESTEQPRRSPPLPALTEPDIVARLRAAGCVFAEDEARMLVAAAPTPADLAAMVERRTGGLPLEYVIGWAEFCGLRVAVDEGVFVPRHRTEFLVDRAMALLRPGAVVLDVCCGTGAIGAALVAAIPRIQLHATDISDAAVLCARRNLAHLGARVYHGDLYTALPAPLCGAVDVMVANVPYVPSADVEMLPREARIYEAREALDGGTDGLDVLRRLAAEAVVWLAPSGHLLVETTERQAQTAVAIFSHDGLIPHVERSDELEATVIVGTRPAAPTRSAV</sequence>
<dbReference type="InterPro" id="IPR007848">
    <property type="entry name" value="Small_mtfrase_dom"/>
</dbReference>
<dbReference type="InterPro" id="IPR050320">
    <property type="entry name" value="N5-glutamine_MTase"/>
</dbReference>
<evidence type="ECO:0000313" key="10">
    <source>
        <dbReference type="Proteomes" id="UP000606991"/>
    </source>
</evidence>
<dbReference type="PANTHER" id="PTHR18895">
    <property type="entry name" value="HEMK METHYLTRANSFERASE"/>
    <property type="match status" value="1"/>
</dbReference>
<dbReference type="SUPFAM" id="SSF53335">
    <property type="entry name" value="S-adenosyl-L-methionine-dependent methyltransferases"/>
    <property type="match status" value="1"/>
</dbReference>
<reference evidence="7 10" key="3">
    <citation type="submission" date="2020-10" db="EMBL/GenBank/DDBJ databases">
        <title>Ca. Dormibacterota MAGs.</title>
        <authorList>
            <person name="Montgomery K."/>
        </authorList>
    </citation>
    <scope>NUCLEOTIDE SEQUENCE [LARGE SCALE GENOMIC DNA]</scope>
    <source>
        <strain evidence="7">SC8812_S17_18</strain>
    </source>
</reference>
<dbReference type="EMBL" id="QHBU01000079">
    <property type="protein sequence ID" value="PZR82194.1"/>
    <property type="molecule type" value="Genomic_DNA"/>
</dbReference>
<dbReference type="Pfam" id="PF05175">
    <property type="entry name" value="MTS"/>
    <property type="match status" value="1"/>
</dbReference>
<dbReference type="AlphaFoldDB" id="A0A2W6AFF8"/>
<dbReference type="NCBIfam" id="TIGR00536">
    <property type="entry name" value="hemK_fam"/>
    <property type="match status" value="1"/>
</dbReference>
<dbReference type="CDD" id="cd02440">
    <property type="entry name" value="AdoMet_MTases"/>
    <property type="match status" value="1"/>
</dbReference>
<dbReference type="EMBL" id="JAEKNS010000134">
    <property type="protein sequence ID" value="MBJ7595816.1"/>
    <property type="molecule type" value="Genomic_DNA"/>
</dbReference>
<evidence type="ECO:0000256" key="3">
    <source>
        <dbReference type="ARBA" id="ARBA00022679"/>
    </source>
</evidence>
<dbReference type="InterPro" id="IPR022446">
    <property type="entry name" value="MeTrfrase_put"/>
</dbReference>
<proteinExistence type="predicted"/>
<comment type="caution">
    <text evidence="8">The sequence shown here is derived from an EMBL/GenBank/DDBJ whole genome shotgun (WGS) entry which is preliminary data.</text>
</comment>
<feature type="domain" description="Methyltransferase small" evidence="6">
    <location>
        <begin position="104"/>
        <end position="217"/>
    </location>
</feature>
<gene>
    <name evidence="8" type="ORF">DLM65_04270</name>
    <name evidence="7" type="ORF">JF886_13350</name>
</gene>
<organism evidence="8 9">
    <name type="scientific">Candidatus Aeolococcus gillhamiae</name>
    <dbReference type="NCBI Taxonomy" id="3127015"/>
    <lineage>
        <taxon>Bacteria</taxon>
        <taxon>Bacillati</taxon>
        <taxon>Candidatus Dormiibacterota</taxon>
        <taxon>Candidatus Dormibacteria</taxon>
        <taxon>Candidatus Aeolococcales</taxon>
        <taxon>Candidatus Aeolococcaceae</taxon>
        <taxon>Candidatus Aeolococcus</taxon>
    </lineage>
</organism>
<dbReference type="GO" id="GO:0102559">
    <property type="term" value="F:peptide chain release factor N(5)-glutamine methyltransferase activity"/>
    <property type="evidence" value="ECO:0007669"/>
    <property type="project" value="UniProtKB-EC"/>
</dbReference>
<evidence type="ECO:0000256" key="2">
    <source>
        <dbReference type="ARBA" id="ARBA00022603"/>
    </source>
</evidence>
<dbReference type="InterPro" id="IPR029063">
    <property type="entry name" value="SAM-dependent_MTases_sf"/>
</dbReference>
<reference evidence="8" key="2">
    <citation type="submission" date="2018-05" db="EMBL/GenBank/DDBJ databases">
        <authorList>
            <person name="Ferrari B."/>
        </authorList>
    </citation>
    <scope>NUCLEOTIDE SEQUENCE</scope>
    <source>
        <strain evidence="8">RRmetagenome_bin12</strain>
    </source>
</reference>
<keyword evidence="3" id="KW-0808">Transferase</keyword>
<evidence type="ECO:0000256" key="4">
    <source>
        <dbReference type="ARBA" id="ARBA00022691"/>
    </source>
</evidence>
<evidence type="ECO:0000259" key="6">
    <source>
        <dbReference type="Pfam" id="PF05175"/>
    </source>
</evidence>
<accession>A0A934K3Y5</accession>
<protein>
    <recommendedName>
        <fullName evidence="1">peptide chain release factor N(5)-glutamine methyltransferase</fullName>
        <ecNumber evidence="1">2.1.1.297</ecNumber>
    </recommendedName>
</protein>
<evidence type="ECO:0000313" key="8">
    <source>
        <dbReference type="EMBL" id="PZR82194.1"/>
    </source>
</evidence>
<dbReference type="EC" id="2.1.1.297" evidence="1"/>
<reference evidence="8 9" key="1">
    <citation type="journal article" date="2017" name="Nature">
        <title>Atmospheric trace gases support primary production in Antarctic desert surface soil.</title>
        <authorList>
            <person name="Ji M."/>
            <person name="Greening C."/>
            <person name="Vanwonterghem I."/>
            <person name="Carere C.R."/>
            <person name="Bay S.K."/>
            <person name="Steen J.A."/>
            <person name="Montgomery K."/>
            <person name="Lines T."/>
            <person name="Beardall J."/>
            <person name="van Dorst J."/>
            <person name="Snape I."/>
            <person name="Stott M.B."/>
            <person name="Hugenholtz P."/>
            <person name="Ferrari B.C."/>
        </authorList>
    </citation>
    <scope>NUCLEOTIDE SEQUENCE [LARGE SCALE GENOMIC DNA]</scope>
    <source>
        <strain evidence="8">RRmetagenome_bin12</strain>
    </source>
</reference>
<dbReference type="Gene3D" id="3.40.50.150">
    <property type="entry name" value="Vaccinia Virus protein VP39"/>
    <property type="match status" value="1"/>
</dbReference>
<keyword evidence="2" id="KW-0489">Methyltransferase</keyword>
<accession>A0A2W6AFF8</accession>
<evidence type="ECO:0000256" key="1">
    <source>
        <dbReference type="ARBA" id="ARBA00012771"/>
    </source>
</evidence>
<name>A0A2W6AFF8_9BACT</name>
<evidence type="ECO:0000256" key="5">
    <source>
        <dbReference type="ARBA" id="ARBA00048391"/>
    </source>
</evidence>
<dbReference type="InterPro" id="IPR004556">
    <property type="entry name" value="HemK-like"/>
</dbReference>
<dbReference type="PANTHER" id="PTHR18895:SF74">
    <property type="entry name" value="MTRF1L RELEASE FACTOR GLUTAMINE METHYLTRANSFERASE"/>
    <property type="match status" value="1"/>
</dbReference>
<evidence type="ECO:0000313" key="7">
    <source>
        <dbReference type="EMBL" id="MBJ7595816.1"/>
    </source>
</evidence>
<comment type="catalytic activity">
    <reaction evidence="5">
        <text>L-glutaminyl-[peptide chain release factor] + S-adenosyl-L-methionine = N(5)-methyl-L-glutaminyl-[peptide chain release factor] + S-adenosyl-L-homocysteine + H(+)</text>
        <dbReference type="Rhea" id="RHEA:42896"/>
        <dbReference type="Rhea" id="RHEA-COMP:10271"/>
        <dbReference type="Rhea" id="RHEA-COMP:10272"/>
        <dbReference type="ChEBI" id="CHEBI:15378"/>
        <dbReference type="ChEBI" id="CHEBI:30011"/>
        <dbReference type="ChEBI" id="CHEBI:57856"/>
        <dbReference type="ChEBI" id="CHEBI:59789"/>
        <dbReference type="ChEBI" id="CHEBI:61891"/>
        <dbReference type="EC" id="2.1.1.297"/>
    </reaction>
</comment>
<dbReference type="Proteomes" id="UP000248724">
    <property type="component" value="Unassembled WGS sequence"/>
</dbReference>
<keyword evidence="4" id="KW-0949">S-adenosyl-L-methionine</keyword>
<evidence type="ECO:0000313" key="9">
    <source>
        <dbReference type="Proteomes" id="UP000248724"/>
    </source>
</evidence>
<dbReference type="NCBIfam" id="TIGR03704">
    <property type="entry name" value="PrmC_rel_meth"/>
    <property type="match status" value="1"/>
</dbReference>
<dbReference type="GO" id="GO:0032259">
    <property type="term" value="P:methylation"/>
    <property type="evidence" value="ECO:0007669"/>
    <property type="project" value="UniProtKB-KW"/>
</dbReference>